<evidence type="ECO:0000259" key="2">
    <source>
        <dbReference type="PROSITE" id="PS50887"/>
    </source>
</evidence>
<dbReference type="OrthoDB" id="8526884at2"/>
<dbReference type="SUPFAM" id="SSF55785">
    <property type="entry name" value="PYP-like sensor domain (PAS domain)"/>
    <property type="match status" value="2"/>
</dbReference>
<dbReference type="Pfam" id="PF00990">
    <property type="entry name" value="GGDEF"/>
    <property type="match status" value="1"/>
</dbReference>
<dbReference type="EMBL" id="QICC01000086">
    <property type="protein sequence ID" value="RNM40370.1"/>
    <property type="molecule type" value="Genomic_DNA"/>
</dbReference>
<dbReference type="Gene3D" id="3.30.450.20">
    <property type="entry name" value="PAS domain"/>
    <property type="match status" value="2"/>
</dbReference>
<dbReference type="SUPFAM" id="SSF55073">
    <property type="entry name" value="Nucleotide cyclase"/>
    <property type="match status" value="1"/>
</dbReference>
<feature type="domain" description="GGDEF" evidence="2">
    <location>
        <begin position="306"/>
        <end position="438"/>
    </location>
</feature>
<accession>A0A3N0IV85</accession>
<dbReference type="InterPro" id="IPR052163">
    <property type="entry name" value="DGC-Regulatory_Protein"/>
</dbReference>
<dbReference type="AlphaFoldDB" id="A0A3N0IV85"/>
<dbReference type="CDD" id="cd01949">
    <property type="entry name" value="GGDEF"/>
    <property type="match status" value="1"/>
</dbReference>
<keyword evidence="5" id="KW-1185">Reference proteome</keyword>
<dbReference type="Proteomes" id="UP000270112">
    <property type="component" value="Unassembled WGS sequence"/>
</dbReference>
<reference evidence="4" key="3">
    <citation type="journal article" date="2019" name="Microbiol. Resour. Announc.">
        <title>Draft Genome Sequences of Type Strains of Gordonibacter faecihominis, Paraeggerthella hongkongensis, Parvibacter caecicola,Slackia equolifaciens, Slackia faecicanis, and Slackia isoflavoniconvertens.</title>
        <authorList>
            <person name="Danylec N."/>
            <person name="Stoll D.A."/>
            <person name="Dotsch A."/>
            <person name="Huch M."/>
        </authorList>
    </citation>
    <scope>NUCLEOTIDE SEQUENCE</scope>
    <source>
        <strain evidence="4">DSM 16107</strain>
    </source>
</reference>
<dbReference type="Proteomes" id="UP000253817">
    <property type="component" value="Unassembled WGS sequence"/>
</dbReference>
<dbReference type="InterPro" id="IPR000700">
    <property type="entry name" value="PAS-assoc_C"/>
</dbReference>
<reference evidence="6" key="2">
    <citation type="submission" date="2018-05" db="EMBL/GenBank/DDBJ databases">
        <title>Genome Sequencing of selected type strains of the family Eggerthellaceae.</title>
        <authorList>
            <person name="Danylec N."/>
            <person name="Stoll D.A."/>
            <person name="Doetsch A."/>
            <person name="Huch M."/>
        </authorList>
    </citation>
    <scope>NUCLEOTIDE SEQUENCE [LARGE SCALE GENOMIC DNA]</scope>
    <source>
        <strain evidence="6">DSM 16107</strain>
    </source>
</reference>
<dbReference type="SMART" id="SM00086">
    <property type="entry name" value="PAC"/>
    <property type="match status" value="2"/>
</dbReference>
<evidence type="ECO:0000313" key="4">
    <source>
        <dbReference type="EMBL" id="RNM40370.1"/>
    </source>
</evidence>
<dbReference type="PROSITE" id="PS50113">
    <property type="entry name" value="PAC"/>
    <property type="match status" value="1"/>
</dbReference>
<proteinExistence type="predicted"/>
<dbReference type="SMART" id="SM00267">
    <property type="entry name" value="GGDEF"/>
    <property type="match status" value="1"/>
</dbReference>
<dbReference type="EMBL" id="PPTT01000006">
    <property type="protein sequence ID" value="RDB70211.1"/>
    <property type="molecule type" value="Genomic_DNA"/>
</dbReference>
<sequence>MPHDDKAFELLKKLVDQKNHELESVFDAIADGIGKFACNDEFSILYYNDGLARLCGVDRGVVESQGFNSSLYIYREDQPRLERAVQHAIETGEPFSITYRLVHADGHRIWVKTNGMLTEERYQDVYPVMYLFYTDVTDVVETNERLRIELERQRILMDLTGEMFVEYDYASDELTMLGAYGSYYDGPSTVGRFSRFWIDHPDDRSAATFKGLYDLVERADDATAVECRFARRDGGMAWFSVSGRIIKDQEGNPRKGVYRLADIDEQKRERERLQRQASTDHLTGASNLGAAASLIAARLEQADAGATGALMIFDLDDFKGVNDTFGHPRGDAVLQGSTQAIRSVVRDRDIVGRIGGDEFCIYLDALSSAEEAKLVAERICAQMPGVGERAIGEPVTCSIGISACVGGGKTYEQLYDEADRALYEAKTAGRNRCKLFGEAQA</sequence>
<dbReference type="PANTHER" id="PTHR46663:SF4">
    <property type="entry name" value="DIGUANYLATE CYCLASE DGCT-RELATED"/>
    <property type="match status" value="1"/>
</dbReference>
<dbReference type="InterPro" id="IPR000014">
    <property type="entry name" value="PAS"/>
</dbReference>
<dbReference type="PROSITE" id="PS50887">
    <property type="entry name" value="GGDEF"/>
    <property type="match status" value="1"/>
</dbReference>
<dbReference type="InterPro" id="IPR035965">
    <property type="entry name" value="PAS-like_dom_sf"/>
</dbReference>
<dbReference type="NCBIfam" id="TIGR00229">
    <property type="entry name" value="sensory_box"/>
    <property type="match status" value="2"/>
</dbReference>
<dbReference type="NCBIfam" id="TIGR00254">
    <property type="entry name" value="GGDEF"/>
    <property type="match status" value="1"/>
</dbReference>
<dbReference type="InterPro" id="IPR029787">
    <property type="entry name" value="Nucleotide_cyclase"/>
</dbReference>
<dbReference type="InterPro" id="IPR013655">
    <property type="entry name" value="PAS_fold_3"/>
</dbReference>
<comment type="caution">
    <text evidence="4">The sequence shown here is derived from an EMBL/GenBank/DDBJ whole genome shotgun (WGS) entry which is preliminary data.</text>
</comment>
<dbReference type="InterPro" id="IPR043128">
    <property type="entry name" value="Rev_trsase/Diguanyl_cyclase"/>
</dbReference>
<organism evidence="4 6">
    <name type="scientific">Eggerthella sinensis</name>
    <dbReference type="NCBI Taxonomy" id="242230"/>
    <lineage>
        <taxon>Bacteria</taxon>
        <taxon>Bacillati</taxon>
        <taxon>Actinomycetota</taxon>
        <taxon>Coriobacteriia</taxon>
        <taxon>Eggerthellales</taxon>
        <taxon>Eggerthellaceae</taxon>
        <taxon>Eggerthella</taxon>
    </lineage>
</organism>
<evidence type="ECO:0008006" key="7">
    <source>
        <dbReference type="Google" id="ProtNLM"/>
    </source>
</evidence>
<dbReference type="Pfam" id="PF08447">
    <property type="entry name" value="PAS_3"/>
    <property type="match status" value="2"/>
</dbReference>
<gene>
    <name evidence="3" type="ORF">C1876_05325</name>
    <name evidence="4" type="ORF">DMP09_14600</name>
</gene>
<name>A0A3N0IV85_9ACTN</name>
<dbReference type="RefSeq" id="WP_114545678.1">
    <property type="nucleotide sequence ID" value="NZ_PPTT01000006.1"/>
</dbReference>
<dbReference type="CDD" id="cd00130">
    <property type="entry name" value="PAS"/>
    <property type="match status" value="1"/>
</dbReference>
<dbReference type="InterPro" id="IPR000160">
    <property type="entry name" value="GGDEF_dom"/>
</dbReference>
<evidence type="ECO:0000313" key="3">
    <source>
        <dbReference type="EMBL" id="RDB70211.1"/>
    </source>
</evidence>
<evidence type="ECO:0000259" key="1">
    <source>
        <dbReference type="PROSITE" id="PS50113"/>
    </source>
</evidence>
<reference evidence="3 5" key="1">
    <citation type="journal article" date="2018" name="Elife">
        <title>Discovery and characterization of a prevalent human gut bacterial enzyme sufficient for the inactivation of a family of plant toxins.</title>
        <authorList>
            <person name="Koppel N."/>
            <person name="Bisanz J.E."/>
            <person name="Pandelia M.E."/>
            <person name="Turnbaugh P.J."/>
            <person name="Balskus E.P."/>
        </authorList>
    </citation>
    <scope>NUCLEOTIDE SEQUENCE [LARGE SCALE GENOMIC DNA]</scope>
    <source>
        <strain evidence="3 5">DSM 16107</strain>
    </source>
</reference>
<dbReference type="Gene3D" id="3.30.70.270">
    <property type="match status" value="1"/>
</dbReference>
<feature type="domain" description="PAC" evidence="1">
    <location>
        <begin position="223"/>
        <end position="275"/>
    </location>
</feature>
<evidence type="ECO:0000313" key="5">
    <source>
        <dbReference type="Proteomes" id="UP000253817"/>
    </source>
</evidence>
<dbReference type="InterPro" id="IPR001610">
    <property type="entry name" value="PAC"/>
</dbReference>
<dbReference type="PANTHER" id="PTHR46663">
    <property type="entry name" value="DIGUANYLATE CYCLASE DGCT-RELATED"/>
    <property type="match status" value="1"/>
</dbReference>
<protein>
    <recommendedName>
        <fullName evidence="7">Sensor domain-containing diguanylate cyclase</fullName>
    </recommendedName>
</protein>
<evidence type="ECO:0000313" key="6">
    <source>
        <dbReference type="Proteomes" id="UP000270112"/>
    </source>
</evidence>